<evidence type="ECO:0000256" key="4">
    <source>
        <dbReference type="ARBA" id="ARBA00023288"/>
    </source>
</evidence>
<feature type="region of interest" description="Disordered" evidence="5">
    <location>
        <begin position="29"/>
        <end position="49"/>
    </location>
</feature>
<dbReference type="InterPro" id="IPR018660">
    <property type="entry name" value="MliC"/>
</dbReference>
<evidence type="ECO:0000259" key="6">
    <source>
        <dbReference type="Pfam" id="PF09864"/>
    </source>
</evidence>
<keyword evidence="8" id="KW-1185">Reference proteome</keyword>
<dbReference type="Gene3D" id="2.40.128.200">
    <property type="match status" value="1"/>
</dbReference>
<name>A0A839TAD0_AZOMA</name>
<gene>
    <name evidence="7" type="ORF">FHR87_003008</name>
</gene>
<keyword evidence="1" id="KW-0732">Signal</keyword>
<protein>
    <recommendedName>
        <fullName evidence="6">C-type lysozyme inhibitor domain-containing protein</fullName>
    </recommendedName>
</protein>
<organism evidence="7 8">
    <name type="scientific">Azomonas macrocytogenes</name>
    <name type="common">Azotobacter macrocytogenes</name>
    <dbReference type="NCBI Taxonomy" id="69962"/>
    <lineage>
        <taxon>Bacteria</taxon>
        <taxon>Pseudomonadati</taxon>
        <taxon>Pseudomonadota</taxon>
        <taxon>Gammaproteobacteria</taxon>
        <taxon>Pseudomonadales</taxon>
        <taxon>Pseudomonadaceae</taxon>
        <taxon>Azomonas</taxon>
    </lineage>
</organism>
<proteinExistence type="predicted"/>
<feature type="compositionally biased region" description="Low complexity" evidence="5">
    <location>
        <begin position="33"/>
        <end position="49"/>
    </location>
</feature>
<dbReference type="AlphaFoldDB" id="A0A839TAD0"/>
<evidence type="ECO:0000256" key="5">
    <source>
        <dbReference type="SAM" id="MobiDB-lite"/>
    </source>
</evidence>
<evidence type="ECO:0000313" key="8">
    <source>
        <dbReference type="Proteomes" id="UP000549250"/>
    </source>
</evidence>
<feature type="region of interest" description="Disordered" evidence="5">
    <location>
        <begin position="112"/>
        <end position="138"/>
    </location>
</feature>
<dbReference type="SUPFAM" id="SSF141488">
    <property type="entry name" value="YdhA-like"/>
    <property type="match status" value="1"/>
</dbReference>
<dbReference type="RefSeq" id="WP_183167432.1">
    <property type="nucleotide sequence ID" value="NZ_JACHXI010000017.1"/>
</dbReference>
<dbReference type="EMBL" id="JACHXI010000017">
    <property type="protein sequence ID" value="MBB3104583.1"/>
    <property type="molecule type" value="Genomic_DNA"/>
</dbReference>
<evidence type="ECO:0000313" key="7">
    <source>
        <dbReference type="EMBL" id="MBB3104583.1"/>
    </source>
</evidence>
<accession>A0A839TAD0</accession>
<sequence>MKEESTMNKSLMIAALAATAILAGCDKKEERAPASPVTSTAPPVTSVATPQSAPEIVSYTCDSGKTLTVEYFPENKATLKYEGSTHALAAASASSKRYLNDDIQWNRAAAGSKSTLSHMKAGTSGETIESCLEPASQH</sequence>
<evidence type="ECO:0000256" key="1">
    <source>
        <dbReference type="ARBA" id="ARBA00022729"/>
    </source>
</evidence>
<keyword evidence="3" id="KW-0564">Palmitate</keyword>
<dbReference type="InterPro" id="IPR036328">
    <property type="entry name" value="MliC_sf"/>
</dbReference>
<evidence type="ECO:0000256" key="2">
    <source>
        <dbReference type="ARBA" id="ARBA00023136"/>
    </source>
</evidence>
<dbReference type="Proteomes" id="UP000549250">
    <property type="component" value="Unassembled WGS sequence"/>
</dbReference>
<comment type="caution">
    <text evidence="7">The sequence shown here is derived from an EMBL/GenBank/DDBJ whole genome shotgun (WGS) entry which is preliminary data.</text>
</comment>
<feature type="domain" description="C-type lysozyme inhibitor" evidence="6">
    <location>
        <begin position="59"/>
        <end position="105"/>
    </location>
</feature>
<dbReference type="Pfam" id="PF09864">
    <property type="entry name" value="MliC"/>
    <property type="match status" value="1"/>
</dbReference>
<keyword evidence="4" id="KW-0449">Lipoprotein</keyword>
<evidence type="ECO:0000256" key="3">
    <source>
        <dbReference type="ARBA" id="ARBA00023139"/>
    </source>
</evidence>
<keyword evidence="2" id="KW-0472">Membrane</keyword>
<dbReference type="PROSITE" id="PS51257">
    <property type="entry name" value="PROKAR_LIPOPROTEIN"/>
    <property type="match status" value="1"/>
</dbReference>
<reference evidence="7 8" key="1">
    <citation type="submission" date="2020-08" db="EMBL/GenBank/DDBJ databases">
        <title>Genomic Encyclopedia of Type Strains, Phase III (KMG-III): the genomes of soil and plant-associated and newly described type strains.</title>
        <authorList>
            <person name="Whitman W."/>
        </authorList>
    </citation>
    <scope>NUCLEOTIDE SEQUENCE [LARGE SCALE GENOMIC DNA]</scope>
    <source>
        <strain evidence="7 8">CECT 4462</strain>
    </source>
</reference>